<dbReference type="AlphaFoldDB" id="A0AAV2H815"/>
<organism evidence="2 3">
    <name type="scientific">Lymnaea stagnalis</name>
    <name type="common">Great pond snail</name>
    <name type="synonym">Helix stagnalis</name>
    <dbReference type="NCBI Taxonomy" id="6523"/>
    <lineage>
        <taxon>Eukaryota</taxon>
        <taxon>Metazoa</taxon>
        <taxon>Spiralia</taxon>
        <taxon>Lophotrochozoa</taxon>
        <taxon>Mollusca</taxon>
        <taxon>Gastropoda</taxon>
        <taxon>Heterobranchia</taxon>
        <taxon>Euthyneura</taxon>
        <taxon>Panpulmonata</taxon>
        <taxon>Hygrophila</taxon>
        <taxon>Lymnaeoidea</taxon>
        <taxon>Lymnaeidae</taxon>
        <taxon>Lymnaea</taxon>
    </lineage>
</organism>
<feature type="non-terminal residue" evidence="2">
    <location>
        <position position="157"/>
    </location>
</feature>
<feature type="region of interest" description="Disordered" evidence="1">
    <location>
        <begin position="137"/>
        <end position="157"/>
    </location>
</feature>
<keyword evidence="3" id="KW-1185">Reference proteome</keyword>
<accession>A0AAV2H815</accession>
<proteinExistence type="predicted"/>
<dbReference type="Proteomes" id="UP001497497">
    <property type="component" value="Unassembled WGS sequence"/>
</dbReference>
<dbReference type="EMBL" id="CAXITT010000052">
    <property type="protein sequence ID" value="CAL1529633.1"/>
    <property type="molecule type" value="Genomic_DNA"/>
</dbReference>
<sequence length="157" mass="16608">VSTHLNHLDFPNSSSINSFSDHQTLSSVPPEYQQSKLQSDHNFQLNSCDQQNHQTYAFSQNKFVTCGQVIQSTSTSHQAGLSGAEMPPTCSSESLPFDALAGSPVKDNSALSFCTSASETPVISDHLSTWLCPSGTLNSSASSSGLSPGAPHPHPTT</sequence>
<feature type="non-terminal residue" evidence="2">
    <location>
        <position position="1"/>
    </location>
</feature>
<evidence type="ECO:0000313" key="3">
    <source>
        <dbReference type="Proteomes" id="UP001497497"/>
    </source>
</evidence>
<name>A0AAV2H815_LYMST</name>
<protein>
    <submittedName>
        <fullName evidence="2">Uncharacterized protein</fullName>
    </submittedName>
</protein>
<evidence type="ECO:0000313" key="2">
    <source>
        <dbReference type="EMBL" id="CAL1529633.1"/>
    </source>
</evidence>
<evidence type="ECO:0000256" key="1">
    <source>
        <dbReference type="SAM" id="MobiDB-lite"/>
    </source>
</evidence>
<comment type="caution">
    <text evidence="2">The sequence shown here is derived from an EMBL/GenBank/DDBJ whole genome shotgun (WGS) entry which is preliminary data.</text>
</comment>
<feature type="compositionally biased region" description="Low complexity" evidence="1">
    <location>
        <begin position="137"/>
        <end position="149"/>
    </location>
</feature>
<gene>
    <name evidence="2" type="ORF">GSLYS_00003788001</name>
</gene>
<reference evidence="2 3" key="1">
    <citation type="submission" date="2024-04" db="EMBL/GenBank/DDBJ databases">
        <authorList>
            <consortium name="Genoscope - CEA"/>
            <person name="William W."/>
        </authorList>
    </citation>
    <scope>NUCLEOTIDE SEQUENCE [LARGE SCALE GENOMIC DNA]</scope>
</reference>